<evidence type="ECO:0000256" key="4">
    <source>
        <dbReference type="ARBA" id="ARBA00022722"/>
    </source>
</evidence>
<dbReference type="GO" id="GO:0004519">
    <property type="term" value="F:endonuclease activity"/>
    <property type="evidence" value="ECO:0007669"/>
    <property type="project" value="UniProtKB-KW"/>
</dbReference>
<evidence type="ECO:0000256" key="2">
    <source>
        <dbReference type="ARBA" id="ARBA00009260"/>
    </source>
</evidence>
<protein>
    <recommendedName>
        <fullName evidence="7">Replication gene A protein-like domain-containing protein</fullName>
    </recommendedName>
</protein>
<keyword evidence="5" id="KW-0255">Endonuclease</keyword>
<comment type="function">
    <text evidence="1">Possible endonuclease which induces a single-strand cut and initiates DNA replication.</text>
</comment>
<keyword evidence="3" id="KW-0235">DNA replication</keyword>
<gene>
    <name evidence="8" type="ORF">AOG27_20810</name>
</gene>
<reference evidence="8 9" key="1">
    <citation type="submission" date="2015-09" db="EMBL/GenBank/DDBJ databases">
        <title>Draft Genome Sequence of Pseudoalteromonas lipolytica UCD-48B.</title>
        <authorList>
            <person name="Krusor M."/>
            <person name="Coil D.A."/>
            <person name="Lang J.M."/>
            <person name="Eisen J.A."/>
            <person name="Alexiev A."/>
        </authorList>
    </citation>
    <scope>NUCLEOTIDE SEQUENCE [LARGE SCALE GENOMIC DNA]</scope>
    <source>
        <strain evidence="8 9">UCD-48B</strain>
    </source>
</reference>
<evidence type="ECO:0000256" key="6">
    <source>
        <dbReference type="ARBA" id="ARBA00022801"/>
    </source>
</evidence>
<evidence type="ECO:0000313" key="8">
    <source>
        <dbReference type="EMBL" id="KPM76005.1"/>
    </source>
</evidence>
<dbReference type="GO" id="GO:0006260">
    <property type="term" value="P:DNA replication"/>
    <property type="evidence" value="ECO:0007669"/>
    <property type="project" value="UniProtKB-KW"/>
</dbReference>
<evidence type="ECO:0000259" key="7">
    <source>
        <dbReference type="Pfam" id="PF05840"/>
    </source>
</evidence>
<dbReference type="AlphaFoldDB" id="A0A0P7DPI5"/>
<evidence type="ECO:0000313" key="9">
    <source>
        <dbReference type="Proteomes" id="UP000050378"/>
    </source>
</evidence>
<sequence length="663" mass="75352">MTALSSTQYAQVFPLNTAMNLTANLHPANTAKDVFENLSKPMKERFFDYQTWRNRIFERHSNLAHMLSTGYFLAEKFGNLADANARLKRADEALKLGNVKFGHINLSVSDDELCDIAEQKARYCELKIAKNGHNLHVFVQLKELANSFNIDAPVLVSPYCSTLSATSLVGALNRFADPIWWRRKLRKIQAVTIEQLARDLRLVHKKASAYVSQPTIQNRRDRKRKSEQIMSDLFVVPNESNPFEEFETLQSIIERSHTSGKQQAAELMVRIRGFEELADMHGHRGEFYTLSAPSRFHSVHHTGIPNKKYNGSTPQEAQEYFNDIWKRARALFAKQDLRPYGFRVVEPHHDGCPHWHMLLFMEKGDATQVRNILRKLCTQDTPDEFKSKTTRFKAIAINKNKGSAAGYIAKYITKAVTGDCIDKVTCSQAGEINVLPADAAERASTWASTFNIRRFQQIGGPSVSLWRELRRLGQGEQGKCEVANAMKTTLDTVSKYALEKVRQAADSSDWKAFCLAMGGVQVKRKDQTLRLHYQIPDIVDQITGEISRSETQSPYFATKYGDQPANRILGVAWDAVVVITRRGTSQILTETDIKAQRKIMIGVSEQIQGWHDHGRLFEPTKEEMQFLEACVLEDYQNMCLFMDYEALAGNIMSDEIANLDLCH</sequence>
<comment type="caution">
    <text evidence="8">The sequence shown here is derived from an EMBL/GenBank/DDBJ whole genome shotgun (WGS) entry which is preliminary data.</text>
</comment>
<dbReference type="GO" id="GO:0016787">
    <property type="term" value="F:hydrolase activity"/>
    <property type="evidence" value="ECO:0007669"/>
    <property type="project" value="UniProtKB-KW"/>
</dbReference>
<evidence type="ECO:0000256" key="1">
    <source>
        <dbReference type="ARBA" id="ARBA00003293"/>
    </source>
</evidence>
<dbReference type="STRING" id="570156.AOG27_20810"/>
<dbReference type="Proteomes" id="UP000050378">
    <property type="component" value="Unassembled WGS sequence"/>
</dbReference>
<organism evidence="8 9">
    <name type="scientific">Pseudoalteromonas lipolytica</name>
    <dbReference type="NCBI Taxonomy" id="570156"/>
    <lineage>
        <taxon>Bacteria</taxon>
        <taxon>Pseudomonadati</taxon>
        <taxon>Pseudomonadota</taxon>
        <taxon>Gammaproteobacteria</taxon>
        <taxon>Alteromonadales</taxon>
        <taxon>Pseudoalteromonadaceae</taxon>
        <taxon>Pseudoalteromonas</taxon>
    </lineage>
</organism>
<proteinExistence type="inferred from homology"/>
<name>A0A0P7DPI5_9GAMM</name>
<accession>A0A0P7DPI5</accession>
<dbReference type="InterPro" id="IPR008766">
    <property type="entry name" value="Replication_gene_A-like"/>
</dbReference>
<keyword evidence="6" id="KW-0378">Hydrolase</keyword>
<evidence type="ECO:0000256" key="5">
    <source>
        <dbReference type="ARBA" id="ARBA00022759"/>
    </source>
</evidence>
<dbReference type="RefSeq" id="WP_054554903.1">
    <property type="nucleotide sequence ID" value="NZ_LJTC01000023.1"/>
</dbReference>
<keyword evidence="4" id="KW-0540">Nuclease</keyword>
<evidence type="ECO:0000256" key="3">
    <source>
        <dbReference type="ARBA" id="ARBA00022705"/>
    </source>
</evidence>
<dbReference type="PATRIC" id="fig|570156.3.peg.2371"/>
<dbReference type="Pfam" id="PF05840">
    <property type="entry name" value="Phage_GPA"/>
    <property type="match status" value="1"/>
</dbReference>
<dbReference type="OrthoDB" id="5568266at2"/>
<feature type="domain" description="Replication gene A protein-like" evidence="7">
    <location>
        <begin position="130"/>
        <end position="416"/>
    </location>
</feature>
<comment type="similarity">
    <text evidence="2">Belongs to the phage GPA family.</text>
</comment>
<dbReference type="EMBL" id="LJTC01000023">
    <property type="protein sequence ID" value="KPM76005.1"/>
    <property type="molecule type" value="Genomic_DNA"/>
</dbReference>